<feature type="compositionally biased region" description="Polar residues" evidence="1">
    <location>
        <begin position="33"/>
        <end position="45"/>
    </location>
</feature>
<dbReference type="InterPro" id="IPR032801">
    <property type="entry name" value="PXL2A/B/C"/>
</dbReference>
<dbReference type="OrthoDB" id="40334at2759"/>
<reference evidence="2 3" key="1">
    <citation type="journal article" date="2018" name="Mol. Biol. Evol.">
        <title>Broad Genomic Sampling Reveals a Smut Pathogenic Ancestry of the Fungal Clade Ustilaginomycotina.</title>
        <authorList>
            <person name="Kijpornyongpan T."/>
            <person name="Mondo S.J."/>
            <person name="Barry K."/>
            <person name="Sandor L."/>
            <person name="Lee J."/>
            <person name="Lipzen A."/>
            <person name="Pangilinan J."/>
            <person name="LaButti K."/>
            <person name="Hainaut M."/>
            <person name="Henrissat B."/>
            <person name="Grigoriev I.V."/>
            <person name="Spatafora J.W."/>
            <person name="Aime M.C."/>
        </authorList>
    </citation>
    <scope>NUCLEOTIDE SEQUENCE [LARGE SCALE GENOMIC DNA]</scope>
    <source>
        <strain evidence="2 3">MCA 4186</strain>
    </source>
</reference>
<feature type="compositionally biased region" description="Basic residues" evidence="1">
    <location>
        <begin position="46"/>
        <end position="58"/>
    </location>
</feature>
<evidence type="ECO:0000256" key="1">
    <source>
        <dbReference type="SAM" id="MobiDB-lite"/>
    </source>
</evidence>
<feature type="compositionally biased region" description="Low complexity" evidence="1">
    <location>
        <begin position="65"/>
        <end position="76"/>
    </location>
</feature>
<dbReference type="AlphaFoldDB" id="A0A316ZJA8"/>
<feature type="region of interest" description="Disordered" evidence="1">
    <location>
        <begin position="1"/>
        <end position="82"/>
    </location>
</feature>
<feature type="non-terminal residue" evidence="2">
    <location>
        <position position="301"/>
    </location>
</feature>
<dbReference type="InterPro" id="IPR036249">
    <property type="entry name" value="Thioredoxin-like_sf"/>
</dbReference>
<evidence type="ECO:0008006" key="4">
    <source>
        <dbReference type="Google" id="ProtNLM"/>
    </source>
</evidence>
<evidence type="ECO:0000313" key="3">
    <source>
        <dbReference type="Proteomes" id="UP000245946"/>
    </source>
</evidence>
<dbReference type="Pfam" id="PF13911">
    <property type="entry name" value="AhpC-TSA_2"/>
    <property type="match status" value="1"/>
</dbReference>
<dbReference type="SUPFAM" id="SSF52833">
    <property type="entry name" value="Thioredoxin-like"/>
    <property type="match status" value="1"/>
</dbReference>
<keyword evidence="3" id="KW-1185">Reference proteome</keyword>
<dbReference type="Gene3D" id="3.40.30.10">
    <property type="entry name" value="Glutaredoxin"/>
    <property type="match status" value="1"/>
</dbReference>
<evidence type="ECO:0000313" key="2">
    <source>
        <dbReference type="EMBL" id="PWO00436.1"/>
    </source>
</evidence>
<feature type="compositionally biased region" description="Basic and acidic residues" evidence="1">
    <location>
        <begin position="1"/>
        <end position="10"/>
    </location>
</feature>
<name>A0A316ZJA8_9BASI</name>
<dbReference type="STRING" id="58919.A0A316ZJA8"/>
<dbReference type="RefSeq" id="XP_025600714.1">
    <property type="nucleotide sequence ID" value="XM_025740066.1"/>
</dbReference>
<dbReference type="Proteomes" id="UP000245946">
    <property type="component" value="Unassembled WGS sequence"/>
</dbReference>
<protein>
    <recommendedName>
        <fullName evidence="4">Thioredoxin domain-containing protein</fullName>
    </recommendedName>
</protein>
<organism evidence="2 3">
    <name type="scientific">Tilletiopsis washingtonensis</name>
    <dbReference type="NCBI Taxonomy" id="58919"/>
    <lineage>
        <taxon>Eukaryota</taxon>
        <taxon>Fungi</taxon>
        <taxon>Dikarya</taxon>
        <taxon>Basidiomycota</taxon>
        <taxon>Ustilaginomycotina</taxon>
        <taxon>Exobasidiomycetes</taxon>
        <taxon>Entylomatales</taxon>
        <taxon>Entylomatales incertae sedis</taxon>
        <taxon>Tilletiopsis</taxon>
    </lineage>
</organism>
<dbReference type="GeneID" id="37267612"/>
<dbReference type="PANTHER" id="PTHR28630:SF3">
    <property type="entry name" value="PEROXIREDOXIN-LIKE 2C"/>
    <property type="match status" value="1"/>
</dbReference>
<sequence length="301" mass="33094">MSQSRDKQRASDYAAEGPPPRSEEFHTPEGGSKRSSAGANGSVRSKLSKWSRNSKRAHSRNDSQASSAGAAIAPPSEGERRLSGEDAITLDEDGDETVEAPAGAYAIQPPSRASLAIAAELPVLNEAGEQVRFGDLFENRRTIFCFLRHWLCPFCQMFTESLQLLDPLPLERAELDLVVIGQGHWHVTRAYKEVMNVPAWIQMYADPTRKIYKALGMTLRTNDAGPACTRPEYQTRGALKGTLIAMKRGVFDMPLRMPGDLKLLGGEFILGPGLQCSFTHRMVTVRGHLDLKRVLVQAGCD</sequence>
<gene>
    <name evidence="2" type="ORF">FA09DRAFT_293951</name>
</gene>
<dbReference type="CDD" id="cd02970">
    <property type="entry name" value="PRX_like2"/>
    <property type="match status" value="1"/>
</dbReference>
<dbReference type="PANTHER" id="PTHR28630">
    <property type="match status" value="1"/>
</dbReference>
<accession>A0A316ZJA8</accession>
<proteinExistence type="predicted"/>
<dbReference type="EMBL" id="KZ819285">
    <property type="protein sequence ID" value="PWO00436.1"/>
    <property type="molecule type" value="Genomic_DNA"/>
</dbReference>